<name>A0A0E9R1A4_ANGAN</name>
<organism evidence="1">
    <name type="scientific">Anguilla anguilla</name>
    <name type="common">European freshwater eel</name>
    <name type="synonym">Muraena anguilla</name>
    <dbReference type="NCBI Taxonomy" id="7936"/>
    <lineage>
        <taxon>Eukaryota</taxon>
        <taxon>Metazoa</taxon>
        <taxon>Chordata</taxon>
        <taxon>Craniata</taxon>
        <taxon>Vertebrata</taxon>
        <taxon>Euteleostomi</taxon>
        <taxon>Actinopterygii</taxon>
        <taxon>Neopterygii</taxon>
        <taxon>Teleostei</taxon>
        <taxon>Anguilliformes</taxon>
        <taxon>Anguillidae</taxon>
        <taxon>Anguilla</taxon>
    </lineage>
</organism>
<reference evidence="1" key="1">
    <citation type="submission" date="2014-11" db="EMBL/GenBank/DDBJ databases">
        <authorList>
            <person name="Amaro Gonzalez C."/>
        </authorList>
    </citation>
    <scope>NUCLEOTIDE SEQUENCE</scope>
</reference>
<accession>A0A0E9R1A4</accession>
<sequence>MEELSSLTNHHRKRNYWRIAWETSRSGAGRQIFSSGFLGQGLQNRAKTVIVSTCMLKTERLH</sequence>
<dbReference type="AlphaFoldDB" id="A0A0E9R1A4"/>
<protein>
    <submittedName>
        <fullName evidence="1">Uncharacterized protein</fullName>
    </submittedName>
</protein>
<reference evidence="1" key="2">
    <citation type="journal article" date="2015" name="Fish Shellfish Immunol.">
        <title>Early steps in the European eel (Anguilla anguilla)-Vibrio vulnificus interaction in the gills: Role of the RtxA13 toxin.</title>
        <authorList>
            <person name="Callol A."/>
            <person name="Pajuelo D."/>
            <person name="Ebbesson L."/>
            <person name="Teles M."/>
            <person name="MacKenzie S."/>
            <person name="Amaro C."/>
        </authorList>
    </citation>
    <scope>NUCLEOTIDE SEQUENCE</scope>
</reference>
<proteinExistence type="predicted"/>
<evidence type="ECO:0000313" key="1">
    <source>
        <dbReference type="EMBL" id="JAH22118.1"/>
    </source>
</evidence>
<dbReference type="EMBL" id="GBXM01086459">
    <property type="protein sequence ID" value="JAH22118.1"/>
    <property type="molecule type" value="Transcribed_RNA"/>
</dbReference>